<evidence type="ECO:0000256" key="1">
    <source>
        <dbReference type="SAM" id="Coils"/>
    </source>
</evidence>
<gene>
    <name evidence="3" type="ORF">GCM10022222_84860</name>
</gene>
<evidence type="ECO:0000313" key="3">
    <source>
        <dbReference type="EMBL" id="GAA3587237.1"/>
    </source>
</evidence>
<dbReference type="EMBL" id="BAAAZN010000035">
    <property type="protein sequence ID" value="GAA3587237.1"/>
    <property type="molecule type" value="Genomic_DNA"/>
</dbReference>
<sequence length="154" mass="16427">MPAFAAAVSDGETAVRRREERLAKLETQLERKLDELAAARADKEKSFAAAKDAVRADAAGEIKHARIRMGQAIQQIRESDLTVTEVAELLGIAKREVTALVRTAESADARSIAHTGPRSRSDGAPGTMVAVEDQETVVRGGRSTSGPDDVPEPP</sequence>
<organism evidence="3 4">
    <name type="scientific">Amycolatopsis ultiminotia</name>
    <dbReference type="NCBI Taxonomy" id="543629"/>
    <lineage>
        <taxon>Bacteria</taxon>
        <taxon>Bacillati</taxon>
        <taxon>Actinomycetota</taxon>
        <taxon>Actinomycetes</taxon>
        <taxon>Pseudonocardiales</taxon>
        <taxon>Pseudonocardiaceae</taxon>
        <taxon>Amycolatopsis</taxon>
    </lineage>
</organism>
<feature type="coiled-coil region" evidence="1">
    <location>
        <begin position="15"/>
        <end position="46"/>
    </location>
</feature>
<name>A0ABP6YT94_9PSEU</name>
<comment type="caution">
    <text evidence="3">The sequence shown here is derived from an EMBL/GenBank/DDBJ whole genome shotgun (WGS) entry which is preliminary data.</text>
</comment>
<proteinExistence type="predicted"/>
<evidence type="ECO:0000313" key="4">
    <source>
        <dbReference type="Proteomes" id="UP001500689"/>
    </source>
</evidence>
<protein>
    <submittedName>
        <fullName evidence="3">Uncharacterized protein</fullName>
    </submittedName>
</protein>
<keyword evidence="4" id="KW-1185">Reference proteome</keyword>
<feature type="region of interest" description="Disordered" evidence="2">
    <location>
        <begin position="106"/>
        <end position="154"/>
    </location>
</feature>
<keyword evidence="1" id="KW-0175">Coiled coil</keyword>
<evidence type="ECO:0000256" key="2">
    <source>
        <dbReference type="SAM" id="MobiDB-lite"/>
    </source>
</evidence>
<accession>A0ABP6YT94</accession>
<reference evidence="4" key="1">
    <citation type="journal article" date="2019" name="Int. J. Syst. Evol. Microbiol.">
        <title>The Global Catalogue of Microorganisms (GCM) 10K type strain sequencing project: providing services to taxonomists for standard genome sequencing and annotation.</title>
        <authorList>
            <consortium name="The Broad Institute Genomics Platform"/>
            <consortium name="The Broad Institute Genome Sequencing Center for Infectious Disease"/>
            <person name="Wu L."/>
            <person name="Ma J."/>
        </authorList>
    </citation>
    <scope>NUCLEOTIDE SEQUENCE [LARGE SCALE GENOMIC DNA]</scope>
    <source>
        <strain evidence="4">JCM 16898</strain>
    </source>
</reference>
<dbReference type="Proteomes" id="UP001500689">
    <property type="component" value="Unassembled WGS sequence"/>
</dbReference>